<protein>
    <submittedName>
        <fullName evidence="1">Uncharacterized protein</fullName>
    </submittedName>
</protein>
<keyword evidence="2" id="KW-1185">Reference proteome</keyword>
<organism evidence="1 2">
    <name type="scientific">Caerostris extrusa</name>
    <name type="common">Bark spider</name>
    <name type="synonym">Caerostris bankana</name>
    <dbReference type="NCBI Taxonomy" id="172846"/>
    <lineage>
        <taxon>Eukaryota</taxon>
        <taxon>Metazoa</taxon>
        <taxon>Ecdysozoa</taxon>
        <taxon>Arthropoda</taxon>
        <taxon>Chelicerata</taxon>
        <taxon>Arachnida</taxon>
        <taxon>Araneae</taxon>
        <taxon>Araneomorphae</taxon>
        <taxon>Entelegynae</taxon>
        <taxon>Araneoidea</taxon>
        <taxon>Araneidae</taxon>
        <taxon>Caerostris</taxon>
    </lineage>
</organism>
<name>A0AAV4SLD0_CAEEX</name>
<dbReference type="Proteomes" id="UP001054945">
    <property type="component" value="Unassembled WGS sequence"/>
</dbReference>
<accession>A0AAV4SLD0</accession>
<reference evidence="1 2" key="1">
    <citation type="submission" date="2021-06" db="EMBL/GenBank/DDBJ databases">
        <title>Caerostris extrusa draft genome.</title>
        <authorList>
            <person name="Kono N."/>
            <person name="Arakawa K."/>
        </authorList>
    </citation>
    <scope>NUCLEOTIDE SEQUENCE [LARGE SCALE GENOMIC DNA]</scope>
</reference>
<sequence>MKTTLSPLSDPIEGILVVNKPLDYDYGSREFKLLIQASSPNCKNNGTVSRKRVFVVFSSHGCIEGRWFDGHVANRVAEIKGGF</sequence>
<evidence type="ECO:0000313" key="2">
    <source>
        <dbReference type="Proteomes" id="UP001054945"/>
    </source>
</evidence>
<dbReference type="EMBL" id="BPLR01009713">
    <property type="protein sequence ID" value="GIY34021.1"/>
    <property type="molecule type" value="Genomic_DNA"/>
</dbReference>
<proteinExistence type="predicted"/>
<evidence type="ECO:0000313" key="1">
    <source>
        <dbReference type="EMBL" id="GIY34021.1"/>
    </source>
</evidence>
<dbReference type="AlphaFoldDB" id="A0AAV4SLD0"/>
<gene>
    <name evidence="1" type="ORF">CEXT_518171</name>
</gene>
<comment type="caution">
    <text evidence="1">The sequence shown here is derived from an EMBL/GenBank/DDBJ whole genome shotgun (WGS) entry which is preliminary data.</text>
</comment>